<dbReference type="InterPro" id="IPR038058">
    <property type="entry name" value="PhnH-like_sp"/>
</dbReference>
<dbReference type="AlphaFoldDB" id="A0A223EKQ0"/>
<organism evidence="1 2">
    <name type="scientific">Peribacillus simplex NBRC 15720 = DSM 1321</name>
    <dbReference type="NCBI Taxonomy" id="1349754"/>
    <lineage>
        <taxon>Bacteria</taxon>
        <taxon>Bacillati</taxon>
        <taxon>Bacillota</taxon>
        <taxon>Bacilli</taxon>
        <taxon>Bacillales</taxon>
        <taxon>Bacillaceae</taxon>
        <taxon>Peribacillus</taxon>
    </lineage>
</organism>
<gene>
    <name evidence="1" type="ORF">BS1321_18975</name>
</gene>
<reference evidence="1 2" key="1">
    <citation type="submission" date="2016-10" db="EMBL/GenBank/DDBJ databases">
        <title>The whole genome sequencing and assembly of Bacillus simplex DSM 1321 strain.</title>
        <authorList>
            <person name="Park M.-K."/>
            <person name="Lee Y.-J."/>
            <person name="Yi H."/>
            <person name="Bahn Y.-S."/>
            <person name="Kim J.F."/>
            <person name="Lee D.-W."/>
        </authorList>
    </citation>
    <scope>NUCLEOTIDE SEQUENCE [LARGE SCALE GENOMIC DNA]</scope>
    <source>
        <strain evidence="1 2">DSM 1321</strain>
    </source>
</reference>
<protein>
    <submittedName>
        <fullName evidence="1">Phosphonate C-P lyase system protein PhnH</fullName>
    </submittedName>
</protein>
<dbReference type="Proteomes" id="UP000214618">
    <property type="component" value="Chromosome"/>
</dbReference>
<evidence type="ECO:0000313" key="1">
    <source>
        <dbReference type="EMBL" id="ASS95803.1"/>
    </source>
</evidence>
<dbReference type="SUPFAM" id="SSF159709">
    <property type="entry name" value="PhnH-like"/>
    <property type="match status" value="1"/>
</dbReference>
<dbReference type="GO" id="GO:0016829">
    <property type="term" value="F:lyase activity"/>
    <property type="evidence" value="ECO:0007669"/>
    <property type="project" value="UniProtKB-KW"/>
</dbReference>
<accession>A0A223EKQ0</accession>
<dbReference type="PIRSF" id="PIRSF020680">
    <property type="entry name" value="PhnH"/>
    <property type="match status" value="1"/>
</dbReference>
<dbReference type="EMBL" id="CP017704">
    <property type="protein sequence ID" value="ASS95803.1"/>
    <property type="molecule type" value="Genomic_DNA"/>
</dbReference>
<dbReference type="Gene3D" id="3.40.50.11310">
    <property type="entry name" value="Bacterial phosphonate metabolism protein PhnH"/>
    <property type="match status" value="1"/>
</dbReference>
<proteinExistence type="predicted"/>
<dbReference type="InterPro" id="IPR008772">
    <property type="entry name" value="Phosphonate_metab_PhnH"/>
</dbReference>
<dbReference type="GO" id="GO:0019634">
    <property type="term" value="P:organic phosphonate metabolic process"/>
    <property type="evidence" value="ECO:0007669"/>
    <property type="project" value="InterPro"/>
</dbReference>
<keyword evidence="1" id="KW-0456">Lyase</keyword>
<evidence type="ECO:0000313" key="2">
    <source>
        <dbReference type="Proteomes" id="UP000214618"/>
    </source>
</evidence>
<dbReference type="Pfam" id="PF05845">
    <property type="entry name" value="PhnH"/>
    <property type="match status" value="1"/>
</dbReference>
<name>A0A223EKQ0_9BACI</name>
<sequence>MNLDVVHDIQTVYRKLVTATSRPGTLVVLEREAKTLDVQMECLSSTILLARTVLDPEVTFKVISKAGETVSRMINQLTYSKPVDLPEADFIFILHDASEEQMKEALTKAKVGNLLNPHESAMIILEVPDVTKGDSMILSGPGIQQESFISLPNVSAWLGARNEKNIEFPLGIDMYFVDRQDRLIALPRTTQIKENGGEIIWDMLQ</sequence>
<dbReference type="OrthoDB" id="154477at2"/>
<dbReference type="NCBIfam" id="TIGR03292">
    <property type="entry name" value="PhnH_redo"/>
    <property type="match status" value="1"/>
</dbReference>
<dbReference type="RefSeq" id="WP_063232627.1">
    <property type="nucleotide sequence ID" value="NZ_BCVO01000003.1"/>
</dbReference>
<dbReference type="GeneID" id="56474852"/>